<evidence type="ECO:0000313" key="1">
    <source>
        <dbReference type="EMBL" id="KAJ0018089.1"/>
    </source>
</evidence>
<keyword evidence="2" id="KW-1185">Reference proteome</keyword>
<evidence type="ECO:0000313" key="2">
    <source>
        <dbReference type="Proteomes" id="UP001163603"/>
    </source>
</evidence>
<proteinExistence type="predicted"/>
<sequence length="96" mass="11207">MPFCHRWRLFSAVFRGTNIFRNLFQSEIGSISSDIKILQDKSLDMGLKLKNRNVWFLLGKFCILEDSAVILILMEAVMVVKERHPVLFIVVYLFIS</sequence>
<accession>A0ACC0XKJ6</accession>
<dbReference type="EMBL" id="CM047747">
    <property type="protein sequence ID" value="KAJ0018089.1"/>
    <property type="molecule type" value="Genomic_DNA"/>
</dbReference>
<dbReference type="Proteomes" id="UP001163603">
    <property type="component" value="Chromosome 12"/>
</dbReference>
<organism evidence="1 2">
    <name type="scientific">Pistacia integerrima</name>
    <dbReference type="NCBI Taxonomy" id="434235"/>
    <lineage>
        <taxon>Eukaryota</taxon>
        <taxon>Viridiplantae</taxon>
        <taxon>Streptophyta</taxon>
        <taxon>Embryophyta</taxon>
        <taxon>Tracheophyta</taxon>
        <taxon>Spermatophyta</taxon>
        <taxon>Magnoliopsida</taxon>
        <taxon>eudicotyledons</taxon>
        <taxon>Gunneridae</taxon>
        <taxon>Pentapetalae</taxon>
        <taxon>rosids</taxon>
        <taxon>malvids</taxon>
        <taxon>Sapindales</taxon>
        <taxon>Anacardiaceae</taxon>
        <taxon>Pistacia</taxon>
    </lineage>
</organism>
<name>A0ACC0XKJ6_9ROSI</name>
<protein>
    <submittedName>
        <fullName evidence="1">Uncharacterized protein</fullName>
    </submittedName>
</protein>
<gene>
    <name evidence="1" type="ORF">Pint_10602</name>
</gene>
<comment type="caution">
    <text evidence="1">The sequence shown here is derived from an EMBL/GenBank/DDBJ whole genome shotgun (WGS) entry which is preliminary data.</text>
</comment>
<reference evidence="2" key="1">
    <citation type="journal article" date="2023" name="G3 (Bethesda)">
        <title>Genome assembly and association tests identify interacting loci associated with vigor, precocity, and sex in interspecific pistachio rootstocks.</title>
        <authorList>
            <person name="Palmer W."/>
            <person name="Jacygrad E."/>
            <person name="Sagayaradj S."/>
            <person name="Cavanaugh K."/>
            <person name="Han R."/>
            <person name="Bertier L."/>
            <person name="Beede B."/>
            <person name="Kafkas S."/>
            <person name="Golino D."/>
            <person name="Preece J."/>
            <person name="Michelmore R."/>
        </authorList>
    </citation>
    <scope>NUCLEOTIDE SEQUENCE [LARGE SCALE GENOMIC DNA]</scope>
</reference>